<dbReference type="GO" id="GO:0030975">
    <property type="term" value="F:thiamine binding"/>
    <property type="evidence" value="ECO:0007669"/>
    <property type="project" value="TreeGrafter"/>
</dbReference>
<comment type="caution">
    <text evidence="3">The sequence shown here is derived from an EMBL/GenBank/DDBJ whole genome shotgun (WGS) entry which is preliminary data.</text>
</comment>
<dbReference type="OrthoDB" id="9766989at2"/>
<dbReference type="GO" id="GO:0030976">
    <property type="term" value="F:thiamine pyrophosphate binding"/>
    <property type="evidence" value="ECO:0007669"/>
    <property type="project" value="TreeGrafter"/>
</dbReference>
<dbReference type="AlphaFoldDB" id="A0A2I1DMA5"/>
<keyword evidence="1 2" id="KW-0732">Signal</keyword>
<feature type="chain" id="PRO_5014165422" description="ABC transporter substrate-binding protein" evidence="2">
    <location>
        <begin position="25"/>
        <end position="330"/>
    </location>
</feature>
<dbReference type="PANTHER" id="PTHR30006:SF2">
    <property type="entry name" value="ABC TRANSPORTER SUBSTRATE-BINDING PROTEIN"/>
    <property type="match status" value="1"/>
</dbReference>
<reference evidence="3 4" key="1">
    <citation type="submission" date="2017-03" db="EMBL/GenBank/DDBJ databases">
        <title>Draft genime sequence of the acidophilic sulfur-oxidizing bacterium Acidithiobacillus sp. SH, isolated from seawater.</title>
        <authorList>
            <person name="Sharmin S."/>
            <person name="Tokuhisa M."/>
            <person name="Kanao T."/>
            <person name="Kamimura K."/>
        </authorList>
    </citation>
    <scope>NUCLEOTIDE SEQUENCE [LARGE SCALE GENOMIC DNA]</scope>
    <source>
        <strain evidence="3 4">SH</strain>
    </source>
</reference>
<name>A0A2I1DMA5_9PROT</name>
<evidence type="ECO:0000313" key="4">
    <source>
        <dbReference type="Proteomes" id="UP000234329"/>
    </source>
</evidence>
<dbReference type="Proteomes" id="UP000234329">
    <property type="component" value="Unassembled WGS sequence"/>
</dbReference>
<proteinExistence type="predicted"/>
<evidence type="ECO:0000313" key="3">
    <source>
        <dbReference type="EMBL" id="PKY10994.1"/>
    </source>
</evidence>
<keyword evidence="4" id="KW-1185">Reference proteome</keyword>
<dbReference type="GO" id="GO:0015888">
    <property type="term" value="P:thiamine transport"/>
    <property type="evidence" value="ECO:0007669"/>
    <property type="project" value="TreeGrafter"/>
</dbReference>
<dbReference type="GO" id="GO:0030288">
    <property type="term" value="C:outer membrane-bounded periplasmic space"/>
    <property type="evidence" value="ECO:0007669"/>
    <property type="project" value="TreeGrafter"/>
</dbReference>
<gene>
    <name evidence="3" type="ORF">B1757_06690</name>
</gene>
<organism evidence="3 4">
    <name type="scientific">Acidithiobacillus marinus</name>
    <dbReference type="NCBI Taxonomy" id="187490"/>
    <lineage>
        <taxon>Bacteria</taxon>
        <taxon>Pseudomonadati</taxon>
        <taxon>Pseudomonadota</taxon>
        <taxon>Acidithiobacillia</taxon>
        <taxon>Acidithiobacillales</taxon>
        <taxon>Acidithiobacillaceae</taxon>
        <taxon>Acidithiobacillus</taxon>
    </lineage>
</organism>
<feature type="signal peptide" evidence="2">
    <location>
        <begin position="1"/>
        <end position="24"/>
    </location>
</feature>
<dbReference type="PANTHER" id="PTHR30006">
    <property type="entry name" value="THIAMINE-BINDING PERIPLASMIC PROTEIN-RELATED"/>
    <property type="match status" value="1"/>
</dbReference>
<dbReference type="Pfam" id="PF13343">
    <property type="entry name" value="SBP_bac_6"/>
    <property type="match status" value="1"/>
</dbReference>
<evidence type="ECO:0000256" key="1">
    <source>
        <dbReference type="ARBA" id="ARBA00022729"/>
    </source>
</evidence>
<dbReference type="SUPFAM" id="SSF53850">
    <property type="entry name" value="Periplasmic binding protein-like II"/>
    <property type="match status" value="1"/>
</dbReference>
<dbReference type="InterPro" id="IPR026045">
    <property type="entry name" value="Ferric-bd"/>
</dbReference>
<protein>
    <recommendedName>
        <fullName evidence="5">ABC transporter substrate-binding protein</fullName>
    </recommendedName>
</protein>
<sequence>MTGVRMKRLMLALLGLGLASAAHAATLTLYSAAPATLARTLAADFEKKTGDHVEVWTSSTGKVMARLAAEANHPHADVVMVAGWSAGLDLAQQGMVYPYHPADIEKALVKPAQVSAPFLPYGLDTVSMVFNTKALPKGAKLPDSWFDLTQPQWKDRITAPNPLLSGTASSFLTAFVDQYGNKAWKFLSELKANGTVWPGTNHAALLPVMSGERSGMFECVGHAAVAAKAQGNSIVQVFPKEGTIMIPRPILILKSAPDKKLAEQFVNFAMSPAGQKLVAKNNLYPARQGVPAKPIMNKMGSFKVMSVNWSQMAAKQPAILARFKKEILGQ</sequence>
<dbReference type="PIRSF" id="PIRSF002825">
    <property type="entry name" value="CfbpA"/>
    <property type="match status" value="1"/>
</dbReference>
<dbReference type="FunCoup" id="A0A2I1DMA5">
    <property type="interactions" value="84"/>
</dbReference>
<dbReference type="EMBL" id="MXAV01000027">
    <property type="protein sequence ID" value="PKY10994.1"/>
    <property type="molecule type" value="Genomic_DNA"/>
</dbReference>
<evidence type="ECO:0000256" key="2">
    <source>
        <dbReference type="SAM" id="SignalP"/>
    </source>
</evidence>
<accession>A0A2I1DMA5</accession>
<dbReference type="Gene3D" id="3.40.190.10">
    <property type="entry name" value="Periplasmic binding protein-like II"/>
    <property type="match status" value="2"/>
</dbReference>
<dbReference type="InParanoid" id="A0A2I1DMA5"/>
<evidence type="ECO:0008006" key="5">
    <source>
        <dbReference type="Google" id="ProtNLM"/>
    </source>
</evidence>